<dbReference type="EMBL" id="CAJVCH010118712">
    <property type="protein sequence ID" value="CAG7725189.1"/>
    <property type="molecule type" value="Genomic_DNA"/>
</dbReference>
<reference evidence="2" key="1">
    <citation type="submission" date="2021-06" db="EMBL/GenBank/DDBJ databases">
        <authorList>
            <person name="Hodson N. C."/>
            <person name="Mongue J. A."/>
            <person name="Jaron S. K."/>
        </authorList>
    </citation>
    <scope>NUCLEOTIDE SEQUENCE</scope>
</reference>
<name>A0A8J2JRL8_9HEXA</name>
<keyword evidence="1" id="KW-0472">Membrane</keyword>
<evidence type="ECO:0000256" key="1">
    <source>
        <dbReference type="SAM" id="Phobius"/>
    </source>
</evidence>
<feature type="transmembrane region" description="Helical" evidence="1">
    <location>
        <begin position="145"/>
        <end position="169"/>
    </location>
</feature>
<gene>
    <name evidence="2" type="ORF">AFUS01_LOCUS14163</name>
</gene>
<dbReference type="Proteomes" id="UP000708208">
    <property type="component" value="Unassembled WGS sequence"/>
</dbReference>
<keyword evidence="1" id="KW-1133">Transmembrane helix</keyword>
<organism evidence="2 3">
    <name type="scientific">Allacma fusca</name>
    <dbReference type="NCBI Taxonomy" id="39272"/>
    <lineage>
        <taxon>Eukaryota</taxon>
        <taxon>Metazoa</taxon>
        <taxon>Ecdysozoa</taxon>
        <taxon>Arthropoda</taxon>
        <taxon>Hexapoda</taxon>
        <taxon>Collembola</taxon>
        <taxon>Symphypleona</taxon>
        <taxon>Sminthuridae</taxon>
        <taxon>Allacma</taxon>
    </lineage>
</organism>
<dbReference type="AlphaFoldDB" id="A0A8J2JRL8"/>
<protein>
    <submittedName>
        <fullName evidence="2">Uncharacterized protein</fullName>
    </submittedName>
</protein>
<keyword evidence="1" id="KW-0812">Transmembrane</keyword>
<proteinExistence type="predicted"/>
<evidence type="ECO:0000313" key="3">
    <source>
        <dbReference type="Proteomes" id="UP000708208"/>
    </source>
</evidence>
<evidence type="ECO:0000313" key="2">
    <source>
        <dbReference type="EMBL" id="CAG7725189.1"/>
    </source>
</evidence>
<keyword evidence="3" id="KW-1185">Reference proteome</keyword>
<comment type="caution">
    <text evidence="2">The sequence shown here is derived from an EMBL/GenBank/DDBJ whole genome shotgun (WGS) entry which is preliminary data.</text>
</comment>
<accession>A0A8J2JRL8</accession>
<sequence length="171" mass="18179">MKARTCNTTTDRPSIGLVQLPQRFDYFCTDYDNLGGNFKSVPYTYNYGSAVEVEAAGTWGPTDEAILVATIYQDVNSCSDCPSDSFCCEGGSSCAGASAESPKVNISQAVAPDSTRCIPNQLQCNKRPNCGKVCNADEKVEDCGVYGGAISVRIGIISILLGFIAVLSFNL</sequence>